<dbReference type="Proteomes" id="UP000050949">
    <property type="component" value="Unassembled WGS sequence"/>
</dbReference>
<evidence type="ECO:0000313" key="2">
    <source>
        <dbReference type="EMBL" id="KRM25150.1"/>
    </source>
</evidence>
<dbReference type="InterPro" id="IPR041073">
    <property type="entry name" value="MobL"/>
</dbReference>
<dbReference type="PATRIC" id="fig|1122147.4.peg.1127"/>
<accession>A0A0R1X4P5</accession>
<evidence type="ECO:0008006" key="4">
    <source>
        <dbReference type="Google" id="ProtNLM"/>
    </source>
</evidence>
<dbReference type="OrthoDB" id="3889159at2"/>
<evidence type="ECO:0000313" key="3">
    <source>
        <dbReference type="Proteomes" id="UP000050949"/>
    </source>
</evidence>
<feature type="region of interest" description="Disordered" evidence="1">
    <location>
        <begin position="493"/>
        <end position="519"/>
    </location>
</feature>
<organism evidence="2 3">
    <name type="scientific">Schleiferilactobacillus harbinensis DSM 16991</name>
    <dbReference type="NCBI Taxonomy" id="1122147"/>
    <lineage>
        <taxon>Bacteria</taxon>
        <taxon>Bacillati</taxon>
        <taxon>Bacillota</taxon>
        <taxon>Bacilli</taxon>
        <taxon>Lactobacillales</taxon>
        <taxon>Lactobacillaceae</taxon>
        <taxon>Schleiferilactobacillus</taxon>
    </lineage>
</organism>
<name>A0A0R1X4P5_9LACO</name>
<dbReference type="Pfam" id="PF18555">
    <property type="entry name" value="MobL"/>
    <property type="match status" value="1"/>
</dbReference>
<comment type="caution">
    <text evidence="2">The sequence shown here is derived from an EMBL/GenBank/DDBJ whole genome shotgun (WGS) entry which is preliminary data.</text>
</comment>
<dbReference type="eggNOG" id="COG2255">
    <property type="taxonomic scope" value="Bacteria"/>
</dbReference>
<sequence>MASPGVILTSQFETQKVFANFLDYQTRANALADKPDRSALEEIELSLVTRSLFNDAKYQQNDFKREPETDDKKQEARRLMTWFDEEFDRYLNYMTRMQALRDKPNRTEKEDQELERVTQGAAQVDLTQPTMPEKKNTLYGAFTADKDVITGNDRIELKEKYRHAQQHGAVLYKDVVSFDTPFLQKLGVYDPATDDLDEKPLLRAGREMMATMVKDEGLKDVTWLGTIHRNTDHIHIHFSAVEAVNTRPLVEREDPESGRTYVAPKGNRKQATINDMKRVFAASLVDRTQERARIGQLRDGLIADVRESLPDRAGELVLLQRVVQRLPGDRRKWQYGYLDRKTQGMLDNFTDDFMEDDERYREYKAAVKESEVVDRELFGETKQDDLHYAANQMADLHKRLGNQILSYVRELDHARSQGDPSLTDVNFSDGYIEKLASAALEAKQRKTAQRATVGLEDAAETAQAREPPHRPQRHKPLLYRRDLYAIKRQLSRTMDDEKYSAQRDYERTQRAVERSRERQ</sequence>
<dbReference type="NCBIfam" id="NF041498">
    <property type="entry name" value="MobP2"/>
    <property type="match status" value="1"/>
</dbReference>
<proteinExistence type="predicted"/>
<dbReference type="AlphaFoldDB" id="A0A0R1X4P5"/>
<gene>
    <name evidence="2" type="ORF">FC91_GL001088</name>
</gene>
<protein>
    <recommendedName>
        <fullName evidence="4">Relaxase</fullName>
    </recommendedName>
</protein>
<evidence type="ECO:0000256" key="1">
    <source>
        <dbReference type="SAM" id="MobiDB-lite"/>
    </source>
</evidence>
<dbReference type="EMBL" id="AZFW01000126">
    <property type="protein sequence ID" value="KRM25150.1"/>
    <property type="molecule type" value="Genomic_DNA"/>
</dbReference>
<dbReference type="InterPro" id="IPR048101">
    <property type="entry name" value="MobP2"/>
</dbReference>
<reference evidence="2 3" key="1">
    <citation type="journal article" date="2015" name="Genome Announc.">
        <title>Expanding the biotechnology potential of lactobacilli through comparative genomics of 213 strains and associated genera.</title>
        <authorList>
            <person name="Sun Z."/>
            <person name="Harris H.M."/>
            <person name="McCann A."/>
            <person name="Guo C."/>
            <person name="Argimon S."/>
            <person name="Zhang W."/>
            <person name="Yang X."/>
            <person name="Jeffery I.B."/>
            <person name="Cooney J.C."/>
            <person name="Kagawa T.F."/>
            <person name="Liu W."/>
            <person name="Song Y."/>
            <person name="Salvetti E."/>
            <person name="Wrobel A."/>
            <person name="Rasinkangas P."/>
            <person name="Parkhill J."/>
            <person name="Rea M.C."/>
            <person name="O'Sullivan O."/>
            <person name="Ritari J."/>
            <person name="Douillard F.P."/>
            <person name="Paul Ross R."/>
            <person name="Yang R."/>
            <person name="Briner A.E."/>
            <person name="Felis G.E."/>
            <person name="de Vos W.M."/>
            <person name="Barrangou R."/>
            <person name="Klaenhammer T.R."/>
            <person name="Caufield P.W."/>
            <person name="Cui Y."/>
            <person name="Zhang H."/>
            <person name="O'Toole P.W."/>
        </authorList>
    </citation>
    <scope>NUCLEOTIDE SEQUENCE [LARGE SCALE GENOMIC DNA]</scope>
    <source>
        <strain evidence="2 3">DSM 16991</strain>
    </source>
</reference>
<dbReference type="RefSeq" id="WP_027829215.1">
    <property type="nucleotide sequence ID" value="NZ_AUEH01000046.1"/>
</dbReference>
<feature type="region of interest" description="Disordered" evidence="1">
    <location>
        <begin position="451"/>
        <end position="478"/>
    </location>
</feature>